<sequence length="153" mass="16601">MLSKAKKLHRQKALRPSTEQWEIIATIGFAIILTVIGYFCIGGAKANAAVVARAASVSSARPSTSFARSYSSSSTRAPTTTSFRSSPVKTVTKPSTIRSVKPVTTPAKPMPVSSSSTQKKSRKIGFQYDYYAFTDCIPYSSGSFQGWKCIDRD</sequence>
<accession>A0A0Q1KT06</accession>
<evidence type="ECO:0000313" key="4">
    <source>
        <dbReference type="Proteomes" id="UP000271320"/>
    </source>
</evidence>
<dbReference type="EMBL" id="RFEW01000033">
    <property type="protein sequence ID" value="RSO53323.1"/>
    <property type="molecule type" value="Genomic_DNA"/>
</dbReference>
<name>A0A0Q1KT06_ACIPI</name>
<keyword evidence="2" id="KW-0812">Transmembrane</keyword>
<organism evidence="3 4">
    <name type="scientific">Acinetobacter pittii</name>
    <name type="common">Acinetobacter genomosp. 3</name>
    <dbReference type="NCBI Taxonomy" id="48296"/>
    <lineage>
        <taxon>Bacteria</taxon>
        <taxon>Pseudomonadati</taxon>
        <taxon>Pseudomonadota</taxon>
        <taxon>Gammaproteobacteria</taxon>
        <taxon>Moraxellales</taxon>
        <taxon>Moraxellaceae</taxon>
        <taxon>Acinetobacter</taxon>
        <taxon>Acinetobacter calcoaceticus/baumannii complex</taxon>
    </lineage>
</organism>
<feature type="compositionally biased region" description="Low complexity" evidence="1">
    <location>
        <begin position="61"/>
        <end position="86"/>
    </location>
</feature>
<feature type="compositionally biased region" description="Polar residues" evidence="1">
    <location>
        <begin position="87"/>
        <end position="98"/>
    </location>
</feature>
<comment type="caution">
    <text evidence="3">The sequence shown here is derived from an EMBL/GenBank/DDBJ whole genome shotgun (WGS) entry which is preliminary data.</text>
</comment>
<dbReference type="Proteomes" id="UP000271320">
    <property type="component" value="Unassembled WGS sequence"/>
</dbReference>
<gene>
    <name evidence="3" type="ORF">EA752_20310</name>
</gene>
<reference evidence="3 4" key="1">
    <citation type="submission" date="2018-10" db="EMBL/GenBank/DDBJ databases">
        <title>GWAS and RNA-Seq identify cryptic mechanisms of antimicrobial resistance in Acinetobacter baumannii.</title>
        <authorList>
            <person name="Sahl J.W."/>
        </authorList>
    </citation>
    <scope>NUCLEOTIDE SEQUENCE [LARGE SCALE GENOMIC DNA]</scope>
    <source>
        <strain evidence="3 4">TG41884</strain>
    </source>
</reference>
<dbReference type="RefSeq" id="WP_000949172.1">
    <property type="nucleotide sequence ID" value="NZ_BBST01000018.1"/>
</dbReference>
<keyword evidence="2" id="KW-1133">Transmembrane helix</keyword>
<dbReference type="AlphaFoldDB" id="A0A0Q1KT06"/>
<evidence type="ECO:0000313" key="3">
    <source>
        <dbReference type="EMBL" id="RSO53323.1"/>
    </source>
</evidence>
<evidence type="ECO:0000256" key="1">
    <source>
        <dbReference type="SAM" id="MobiDB-lite"/>
    </source>
</evidence>
<protein>
    <submittedName>
        <fullName evidence="3">Uncharacterized protein</fullName>
    </submittedName>
</protein>
<accession>A0A1H8WUT9</accession>
<feature type="region of interest" description="Disordered" evidence="1">
    <location>
        <begin position="61"/>
        <end position="118"/>
    </location>
</feature>
<proteinExistence type="predicted"/>
<keyword evidence="2" id="KW-0472">Membrane</keyword>
<feature type="transmembrane region" description="Helical" evidence="2">
    <location>
        <begin position="21"/>
        <end position="39"/>
    </location>
</feature>
<evidence type="ECO:0000256" key="2">
    <source>
        <dbReference type="SAM" id="Phobius"/>
    </source>
</evidence>